<dbReference type="Proteomes" id="UP000011991">
    <property type="component" value="Unassembled WGS sequence"/>
</dbReference>
<dbReference type="PATRIC" id="fig|1265738.3.peg.5321"/>
<name>M5RV02_9BACT</name>
<gene>
    <name evidence="2" type="ORF">RMSM_05300</name>
</gene>
<feature type="chain" id="PRO_5004070892" evidence="1">
    <location>
        <begin position="29"/>
        <end position="93"/>
    </location>
</feature>
<keyword evidence="3" id="KW-1185">Reference proteome</keyword>
<organism evidence="2 3">
    <name type="scientific">Rhodopirellula maiorica SM1</name>
    <dbReference type="NCBI Taxonomy" id="1265738"/>
    <lineage>
        <taxon>Bacteria</taxon>
        <taxon>Pseudomonadati</taxon>
        <taxon>Planctomycetota</taxon>
        <taxon>Planctomycetia</taxon>
        <taxon>Pirellulales</taxon>
        <taxon>Pirellulaceae</taxon>
        <taxon>Novipirellula</taxon>
    </lineage>
</organism>
<reference evidence="2 3" key="1">
    <citation type="journal article" date="2013" name="Mar. Genomics">
        <title>Expression of sulfatases in Rhodopirellula baltica and the diversity of sulfatases in the genus Rhodopirellula.</title>
        <authorList>
            <person name="Wegner C.E."/>
            <person name="Richter-Heitmann T."/>
            <person name="Klindworth A."/>
            <person name="Klockow C."/>
            <person name="Richter M."/>
            <person name="Achstetter T."/>
            <person name="Glockner F.O."/>
            <person name="Harder J."/>
        </authorList>
    </citation>
    <scope>NUCLEOTIDE SEQUENCE [LARGE SCALE GENOMIC DNA]</scope>
    <source>
        <strain evidence="2 3">SM1</strain>
    </source>
</reference>
<dbReference type="RefSeq" id="WP_008702807.1">
    <property type="nucleotide sequence ID" value="NZ_ANOG01000748.1"/>
</dbReference>
<evidence type="ECO:0000313" key="3">
    <source>
        <dbReference type="Proteomes" id="UP000011991"/>
    </source>
</evidence>
<sequence length="93" mass="10321">MSINRQTGWMALQTAVAAIAAAVSVCSAISSVMTNDSRRIDNVESANQYNEESLSTLCTELDQLRWKLATLEHRIDPAVPPRHPGRFGNRHQD</sequence>
<evidence type="ECO:0000256" key="1">
    <source>
        <dbReference type="SAM" id="SignalP"/>
    </source>
</evidence>
<proteinExistence type="predicted"/>
<dbReference type="EMBL" id="ANOG01000748">
    <property type="protein sequence ID" value="EMI17774.1"/>
    <property type="molecule type" value="Genomic_DNA"/>
</dbReference>
<feature type="signal peptide" evidence="1">
    <location>
        <begin position="1"/>
        <end position="28"/>
    </location>
</feature>
<keyword evidence="1" id="KW-0732">Signal</keyword>
<accession>M5RV02</accession>
<protein>
    <submittedName>
        <fullName evidence="2">Secreted protein</fullName>
    </submittedName>
</protein>
<comment type="caution">
    <text evidence="2">The sequence shown here is derived from an EMBL/GenBank/DDBJ whole genome shotgun (WGS) entry which is preliminary data.</text>
</comment>
<evidence type="ECO:0000313" key="2">
    <source>
        <dbReference type="EMBL" id="EMI17774.1"/>
    </source>
</evidence>
<dbReference type="AlphaFoldDB" id="M5RV02"/>